<dbReference type="PANTHER" id="PTHR33116">
    <property type="entry name" value="REVERSE TRANSCRIPTASE ZINC-BINDING DOMAIN-CONTAINING PROTEIN-RELATED-RELATED"/>
    <property type="match status" value="1"/>
</dbReference>
<dbReference type="InterPro" id="IPR036691">
    <property type="entry name" value="Endo/exonu/phosph_ase_sf"/>
</dbReference>
<dbReference type="PANTHER" id="PTHR33116:SF78">
    <property type="entry name" value="OS12G0587133 PROTEIN"/>
    <property type="match status" value="1"/>
</dbReference>
<keyword evidence="2" id="KW-1133">Transmembrane helix</keyword>
<sequence>MGFAAAFWFRDSLLEVAKLSNDKNVFRSFREGNKGWCGLSHELEGLLNPKAAKNHRDNHRRQPTGKAPVPGFFRNDFCSFKTVVNQNSRGKDGNWEASWAGLDDTNSCMGGPPQAPKSGPIQETKLVPKPGRLLGQPTKVWKPIGPQPNKLVSDNMQHIRSGSGSSQLRGLDPTPQDFYLETISRYFRWVNCLELVRILAPSPSLHLWRVLELWDSKRVTIPLSLLRQPVVSTLMPTVLAPTGQLVIPGVSVGMGPTSDDLSSLGGPEFSGEDDEDKENISMVWEDPEVAGVGTEVEATVNHDLGGVVNPSDWVLGKSKHIGKVFGASYNGNKERITRLLMEIDGRRPQPSRERFDIESEVRGPHNVKLSKRGKYHQGIVLMEHGKTYVNRRESNSYGRFIDVTESGRGGCRGRIVIPEGQKQSGWRGFLKELQLFLDPVKTGKPSESKGIQQEAIQGKRGERSYAAIVLDGGQQQKPRKEEHQQRGEKSGAVVESTVRTGVNFDGTKKRTNGAESGEILEIMPQMKKRSPLRFFPNLEPVSEKREFGTGLTIMVNAAGQRSVLRCSNDNLSVNKQGVPRTKDFQDAQHRGGLPNQSRRWVPRQRVLTQDKQGVGLLTSEPKGQQLQVEGPRSIYEKGESSGSQSWAETHCHNAEAHPKDTLPCQHVDSTPEIPQLTDLDEEKAATSLSRHASRAQLCSWPGKSHEADGFLFSLQGYPIPLSFTVVLPLSQNPYQEEWCIPSQAFEDFVGWSEERVPETTVPLIFEIFEQTELAIVPTEVEEVLEVQPLSVVTGPEKFEEPSEWVLERMEEFSTRMGVSIIGHEEEAMRLFVSIESRWKASGNIGVSLSSPKRKAGSVRKGVRELKNLASSINYDARRGGLNARAKRRRVSNSIRMWKGVVAYQASKGASGGIVLLWDKRVVEKIDNVSDAARGILWDELAGIGSWWSLPWCIGGDFNVVRYPTERLKGGGNYTWSSNPTRPAMSRLDRKSVLMEEIQKLDAMEEMVVLSREDQQKREGCREELNKVMELDEICWRQKSQAVWLKEGDRNTKFFHRLANSHRRNNFIGALDIDGHTTVESEEITAEIVQYYQNLYSETTQWRPKLDGLLFNSLTSVDAIDVIRPFDEEEVQAAVTAMPGDKAPGPDGFTLAFYQKCWSVLKADVMRVFHHFHAYGSFVKSLNATFVTLIPKKAGAKEVKDFRPISLLGSLYKILAKVLANRLRVVLGNLITPTQNAFIKGRQILDSVLIASECIDSILIENRPGILCKLDLEKAYDHVNWNFLVYMLERLGFPERWRSWMLYCISTVRLSILVNGTPSGFFDTSRGIRQGDPLSPLLFVVVMEAFSKLMQKAEEENFIRGFEIRGRNQEPIQITHLCYADDTILFCEPILDQVGYVKCTLLCFEAASRLKVNLSKSEMVQIGNVSNLSSLAAWLDCKISTVPMKYLGMPLGARFKSKQIWDPILEKLGKKLAGWKHLYLSKGGRLTLLKSTLSGLPLYYLSLYPIPANGFGGLLQKKKHTGERKGWDKFCAHTSFEVGNGACIRFWEDQWCGDQSLSTMFLAVYWIAHHKDAMIADYLSWNQDVPHWDVRLVRHLHDWEMVPFQNFMGCWLAVVLNLSHGNPIWKSKVPPRVAFFVWTAAKGKILTMDNLRKRGICIVDWCCLCKKSGESPDHLLLHCSYAQALWSFAFSLFGISWVMPAKITDLLTSWMGGFGKSWEGLVNHVRLWFGVKCRIELCGCFGANAITVFLRGRRCFQETKLDFIDRGIVRSLWGIHHVDWLYLGSEGALGDQRDWAFSGVYGPNINRERLTMWEELAGVASWWGVQWVVGGDFNAIKFPSERLGATHFTSSMHAFSDFISSYGLRDIPMEGGLFTWSNNREDAGMSRIDWVLFLDEWDDFFLTILQKRLPRILSDHFPIILECGDFSRGRRPFRFENMWLKAEGFKERVKEWWDSCIFFSTPSYIMAYKLKALKMDLKKWNEEVFRNVGVKRNQLMSELIELDAMAEIQHLTGEEINKRELIVADLERTSLLEEISWRQKSRALWLREGNKNTKFFHRLANSNRRYNSISSLSIDGVMTTDSDAISECITNFYSHLFEEECDRPLLDGLDFSMIPEKDALWLEHPFGEEEVTDVVSGFNGDKAPGSDGFSMGFFQCCWDILRPDVMAILNYFHGLCSFEKSLNATFVSLIPKKMDALEVRDFRPISPGRQILDSMLIANECLDSRLKQGGPGVRCKLGLRQGDPLSLLLFVIVMKALSHLLDRAVREGLFSEQISNLRYVFTWFEAVSGLKINLSKSEIVPVGDVPHIVELMQILGCKQSVLPLQYLGLPLGATFKEQSIWNPVLERVEKRLASWKRLYLSKGGKLILIKSTLSSIPTYFISLFPIPTRVANRLEKLQRDFLWCGMEEKPKFHLMNWSQICAPLRHGGLAVKDLRSFNKALLGKWLWRYGSEREALWRLVVDAKYGSLWGGWCSKSRRGPYGCGDMALKEAFPELFVISRDKDSSIADLMSFPNGLLHWDFHFVRNVQDWELESLTSFMDYFTLVLWRGLEKIDCAGGVELLRGSQSRITIVVCVLLLLLLFLERLFGRRKSRQG</sequence>
<feature type="transmembrane region" description="Helical" evidence="2">
    <location>
        <begin position="2568"/>
        <end position="2586"/>
    </location>
</feature>
<dbReference type="InterPro" id="IPR000477">
    <property type="entry name" value="RT_dom"/>
</dbReference>
<dbReference type="SUPFAM" id="SSF56219">
    <property type="entry name" value="DNase I-like"/>
    <property type="match status" value="1"/>
</dbReference>
<dbReference type="Pfam" id="PF13966">
    <property type="entry name" value="zf-RVT"/>
    <property type="match status" value="1"/>
</dbReference>
<dbReference type="InterPro" id="IPR026960">
    <property type="entry name" value="RVT-Znf"/>
</dbReference>
<feature type="compositionally biased region" description="Basic and acidic residues" evidence="1">
    <location>
        <begin position="649"/>
        <end position="660"/>
    </location>
</feature>
<feature type="domain" description="Reverse transcriptase" evidence="3">
    <location>
        <begin position="1170"/>
        <end position="1450"/>
    </location>
</feature>
<gene>
    <name evidence="4" type="ORF">FSB_LOCUS5242</name>
</gene>
<accession>A0A2N9ERS5</accession>
<dbReference type="Gene3D" id="3.10.450.700">
    <property type="match status" value="1"/>
</dbReference>
<feature type="compositionally biased region" description="Basic and acidic residues" evidence="1">
    <location>
        <begin position="580"/>
        <end position="589"/>
    </location>
</feature>
<dbReference type="Gene3D" id="3.60.10.10">
    <property type="entry name" value="Endonuclease/exonuclease/phosphatase"/>
    <property type="match status" value="1"/>
</dbReference>
<feature type="compositionally biased region" description="Basic and acidic residues" evidence="1">
    <location>
        <begin position="478"/>
        <end position="489"/>
    </location>
</feature>
<feature type="region of interest" description="Disordered" evidence="1">
    <location>
        <begin position="471"/>
        <end position="493"/>
    </location>
</feature>
<proteinExistence type="predicted"/>
<evidence type="ECO:0000259" key="3">
    <source>
        <dbReference type="PROSITE" id="PS50878"/>
    </source>
</evidence>
<dbReference type="PROSITE" id="PS50878">
    <property type="entry name" value="RT_POL"/>
    <property type="match status" value="1"/>
</dbReference>
<name>A0A2N9ERS5_FAGSY</name>
<keyword evidence="2" id="KW-0472">Membrane</keyword>
<evidence type="ECO:0000256" key="2">
    <source>
        <dbReference type="SAM" id="Phobius"/>
    </source>
</evidence>
<dbReference type="EMBL" id="OIVN01000269">
    <property type="protein sequence ID" value="SPC77360.1"/>
    <property type="molecule type" value="Genomic_DNA"/>
</dbReference>
<evidence type="ECO:0000313" key="4">
    <source>
        <dbReference type="EMBL" id="SPC77360.1"/>
    </source>
</evidence>
<reference evidence="4" key="1">
    <citation type="submission" date="2018-02" db="EMBL/GenBank/DDBJ databases">
        <authorList>
            <person name="Cohen D.B."/>
            <person name="Kent A.D."/>
        </authorList>
    </citation>
    <scope>NUCLEOTIDE SEQUENCE</scope>
</reference>
<dbReference type="InterPro" id="IPR043502">
    <property type="entry name" value="DNA/RNA_pol_sf"/>
</dbReference>
<organism evidence="4">
    <name type="scientific">Fagus sylvatica</name>
    <name type="common">Beechnut</name>
    <dbReference type="NCBI Taxonomy" id="28930"/>
    <lineage>
        <taxon>Eukaryota</taxon>
        <taxon>Viridiplantae</taxon>
        <taxon>Streptophyta</taxon>
        <taxon>Embryophyta</taxon>
        <taxon>Tracheophyta</taxon>
        <taxon>Spermatophyta</taxon>
        <taxon>Magnoliopsida</taxon>
        <taxon>eudicotyledons</taxon>
        <taxon>Gunneridae</taxon>
        <taxon>Pentapetalae</taxon>
        <taxon>rosids</taxon>
        <taxon>fabids</taxon>
        <taxon>Fagales</taxon>
        <taxon>Fagaceae</taxon>
        <taxon>Fagus</taxon>
    </lineage>
</organism>
<dbReference type="CDD" id="cd01650">
    <property type="entry name" value="RT_nLTR_like"/>
    <property type="match status" value="1"/>
</dbReference>
<dbReference type="Pfam" id="PF00078">
    <property type="entry name" value="RVT_1"/>
    <property type="match status" value="1"/>
</dbReference>
<protein>
    <recommendedName>
        <fullName evidence="3">Reverse transcriptase domain-containing protein</fullName>
    </recommendedName>
</protein>
<evidence type="ECO:0000256" key="1">
    <source>
        <dbReference type="SAM" id="MobiDB-lite"/>
    </source>
</evidence>
<keyword evidence="2" id="KW-0812">Transmembrane</keyword>
<feature type="region of interest" description="Disordered" evidence="1">
    <location>
        <begin position="575"/>
        <end position="677"/>
    </location>
</feature>
<dbReference type="SUPFAM" id="SSF56672">
    <property type="entry name" value="DNA/RNA polymerases"/>
    <property type="match status" value="1"/>
</dbReference>